<dbReference type="AlphaFoldDB" id="A0A087DNF6"/>
<evidence type="ECO:0000256" key="1">
    <source>
        <dbReference type="SAM" id="MobiDB-lite"/>
    </source>
</evidence>
<accession>A0A087DNF6</accession>
<keyword evidence="4" id="KW-1185">Reference proteome</keyword>
<sequence>MSAFANGPVRRPQPAAGPAPTIRKGRPEDDVQLTARQRDRKYLRAYGVLSVLYVALAAVTVVVFRKAVWGDALVGALQPIVGDDVYTDYGRYMITGVKWVFTVALAILLVVPMITVLADFIRRVIRRGKFVYIESDRYMTHLLKGEADAATTQTLDYIRKELLYVNRTCGSCGRTWLVPADHQTACPNCGGRV</sequence>
<evidence type="ECO:0000313" key="3">
    <source>
        <dbReference type="EMBL" id="KFI97056.1"/>
    </source>
</evidence>
<name>A0A087DNF6_9BIFI</name>
<feature type="region of interest" description="Disordered" evidence="1">
    <location>
        <begin position="1"/>
        <end position="28"/>
    </location>
</feature>
<keyword evidence="2" id="KW-0812">Transmembrane</keyword>
<protein>
    <submittedName>
        <fullName evidence="3">Uncharacterized protein</fullName>
    </submittedName>
</protein>
<proteinExistence type="predicted"/>
<reference evidence="3 4" key="1">
    <citation type="submission" date="2014-03" db="EMBL/GenBank/DDBJ databases">
        <title>Genomics of Bifidobacteria.</title>
        <authorList>
            <person name="Ventura M."/>
            <person name="Milani C."/>
            <person name="Lugli G.A."/>
        </authorList>
    </citation>
    <scope>NUCLEOTIDE SEQUENCE [LARGE SCALE GENOMIC DNA]</scope>
    <source>
        <strain evidence="3 4">DSM 23968</strain>
    </source>
</reference>
<dbReference type="eggNOG" id="ENOG50327AN">
    <property type="taxonomic scope" value="Bacteria"/>
</dbReference>
<feature type="transmembrane region" description="Helical" evidence="2">
    <location>
        <begin position="45"/>
        <end position="64"/>
    </location>
</feature>
<organism evidence="3 4">
    <name type="scientific">Bifidobacterium stellenboschense</name>
    <dbReference type="NCBI Taxonomy" id="762211"/>
    <lineage>
        <taxon>Bacteria</taxon>
        <taxon>Bacillati</taxon>
        <taxon>Actinomycetota</taxon>
        <taxon>Actinomycetes</taxon>
        <taxon>Bifidobacteriales</taxon>
        <taxon>Bifidobacteriaceae</taxon>
        <taxon>Bifidobacterium</taxon>
    </lineage>
</organism>
<dbReference type="RefSeq" id="WP_034529055.1">
    <property type="nucleotide sequence ID" value="NZ_JGZP01000014.1"/>
</dbReference>
<dbReference type="Proteomes" id="UP000029004">
    <property type="component" value="Unassembled WGS sequence"/>
</dbReference>
<feature type="transmembrane region" description="Helical" evidence="2">
    <location>
        <begin position="99"/>
        <end position="121"/>
    </location>
</feature>
<dbReference type="EMBL" id="JGZP01000014">
    <property type="protein sequence ID" value="KFI97056.1"/>
    <property type="molecule type" value="Genomic_DNA"/>
</dbReference>
<comment type="caution">
    <text evidence="3">The sequence shown here is derived from an EMBL/GenBank/DDBJ whole genome shotgun (WGS) entry which is preliminary data.</text>
</comment>
<dbReference type="STRING" id="762211.BSTEL_1967"/>
<gene>
    <name evidence="3" type="ORF">BSTEL_1967</name>
</gene>
<evidence type="ECO:0000313" key="4">
    <source>
        <dbReference type="Proteomes" id="UP000029004"/>
    </source>
</evidence>
<keyword evidence="2" id="KW-1133">Transmembrane helix</keyword>
<evidence type="ECO:0000256" key="2">
    <source>
        <dbReference type="SAM" id="Phobius"/>
    </source>
</evidence>
<keyword evidence="2" id="KW-0472">Membrane</keyword>